<evidence type="ECO:0000313" key="11">
    <source>
        <dbReference type="EMBL" id="CCW34419.1"/>
    </source>
</evidence>
<comment type="subunit">
    <text evidence="8 9">F-type ATPases have 2 components, CF(1) - the catalytic core - and CF(0) - the membrane proton channel. CF(1) has five subunits: alpha(3), beta(3), gamma(1), delta(1), epsilon(1). CF(0) has three main subunits: a, b and c.</text>
</comment>
<keyword evidence="4 8" id="KW-0406">Ion transport</keyword>
<sequence length="140" mass="15307">MAETFQFDLVTPERLLLSEPVRQVSAPGVEGSFGILAGHAPLLAELGIGVIRVERPNGQVELVATSGGFLQATRDRVVILADTAELASEIDLERARAAEEKARQLLEIPGELSAEEIRKMIERAQNRIRVAQMHQEQSPS</sequence>
<comment type="subcellular location">
    <subcellularLocation>
        <location evidence="8">Cell membrane</location>
        <topology evidence="8">Peripheral membrane protein</topology>
    </subcellularLocation>
    <subcellularLocation>
        <location evidence="1">Endomembrane system</location>
        <topology evidence="1">Peripheral membrane protein</topology>
    </subcellularLocation>
</comment>
<comment type="function">
    <text evidence="8">Produces ATP from ADP in the presence of a proton gradient across the membrane.</text>
</comment>
<dbReference type="GO" id="GO:0046933">
    <property type="term" value="F:proton-transporting ATP synthase activity, rotational mechanism"/>
    <property type="evidence" value="ECO:0007669"/>
    <property type="project" value="UniProtKB-UniRule"/>
</dbReference>
<dbReference type="GO" id="GO:0016787">
    <property type="term" value="F:hydrolase activity"/>
    <property type="evidence" value="ECO:0007669"/>
    <property type="project" value="UniProtKB-KW"/>
</dbReference>
<evidence type="ECO:0000313" key="12">
    <source>
        <dbReference type="Proteomes" id="UP000014227"/>
    </source>
</evidence>
<keyword evidence="5 8" id="KW-0472">Membrane</keyword>
<dbReference type="PANTHER" id="PTHR13822">
    <property type="entry name" value="ATP SYNTHASE DELTA/EPSILON CHAIN"/>
    <property type="match status" value="1"/>
</dbReference>
<dbReference type="HAMAP" id="MF_00530">
    <property type="entry name" value="ATP_synth_epsil_bac"/>
    <property type="match status" value="1"/>
</dbReference>
<evidence type="ECO:0000256" key="5">
    <source>
        <dbReference type="ARBA" id="ARBA00023136"/>
    </source>
</evidence>
<dbReference type="AlphaFoldDB" id="S0ESZ3"/>
<dbReference type="SUPFAM" id="SSF51344">
    <property type="entry name" value="Epsilon subunit of F1F0-ATP synthase N-terminal domain"/>
    <property type="match status" value="1"/>
</dbReference>
<keyword evidence="8" id="KW-0375">Hydrogen ion transport</keyword>
<keyword evidence="8" id="KW-1003">Cell membrane</keyword>
<gene>
    <name evidence="8" type="primary">atpC</name>
    <name evidence="11" type="ORF">CCALI_00590</name>
</gene>
<evidence type="ECO:0000256" key="6">
    <source>
        <dbReference type="ARBA" id="ARBA00023196"/>
    </source>
</evidence>
<evidence type="ECO:0000256" key="2">
    <source>
        <dbReference type="ARBA" id="ARBA00005712"/>
    </source>
</evidence>
<protein>
    <recommendedName>
        <fullName evidence="8">ATP synthase epsilon chain</fullName>
    </recommendedName>
    <alternativeName>
        <fullName evidence="8">ATP synthase F1 sector epsilon subunit</fullName>
    </alternativeName>
    <alternativeName>
        <fullName evidence="8">F-ATPase epsilon subunit</fullName>
    </alternativeName>
</protein>
<feature type="domain" description="ATP synthase F1 complex delta/epsilon subunit N-terminal" evidence="10">
    <location>
        <begin position="5"/>
        <end position="84"/>
    </location>
</feature>
<dbReference type="KEGG" id="ccz:CCALI_00590"/>
<dbReference type="eggNOG" id="COG0355">
    <property type="taxonomic scope" value="Bacteria"/>
</dbReference>
<dbReference type="GO" id="GO:0012505">
    <property type="term" value="C:endomembrane system"/>
    <property type="evidence" value="ECO:0007669"/>
    <property type="project" value="UniProtKB-SubCell"/>
</dbReference>
<dbReference type="CDD" id="cd12152">
    <property type="entry name" value="F1-ATPase_delta"/>
    <property type="match status" value="1"/>
</dbReference>
<comment type="similarity">
    <text evidence="2 8 9">Belongs to the ATPase epsilon chain family.</text>
</comment>
<dbReference type="RefSeq" id="WP_016481981.1">
    <property type="nucleotide sequence ID" value="NC_021487.1"/>
</dbReference>
<name>S0ESZ3_CHTCT</name>
<accession>S0ESZ3</accession>
<keyword evidence="7 8" id="KW-0066">ATP synthesis</keyword>
<keyword evidence="12" id="KW-1185">Reference proteome</keyword>
<keyword evidence="3 8" id="KW-0813">Transport</keyword>
<reference evidence="12" key="1">
    <citation type="submission" date="2013-03" db="EMBL/GenBank/DDBJ databases">
        <title>Genome sequence of Chthonomonas calidirosea, the first sequenced genome from the Armatimonadetes phylum (formally candidate division OP10).</title>
        <authorList>
            <person name="Lee K.C.Y."/>
            <person name="Morgan X.C."/>
            <person name="Dunfield P.F."/>
            <person name="Tamas I."/>
            <person name="Houghton K.M."/>
            <person name="Vyssotski M."/>
            <person name="Ryan J.L.J."/>
            <person name="Lagutin K."/>
            <person name="McDonald I.R."/>
            <person name="Stott M.B."/>
        </authorList>
    </citation>
    <scope>NUCLEOTIDE SEQUENCE [LARGE SCALE GENOMIC DNA]</scope>
    <source>
        <strain evidence="12">DSM 23976 / ICMP 18418 / T49</strain>
    </source>
</reference>
<dbReference type="FunCoup" id="S0ESZ3">
    <property type="interactions" value="410"/>
</dbReference>
<evidence type="ECO:0000256" key="8">
    <source>
        <dbReference type="HAMAP-Rule" id="MF_00530"/>
    </source>
</evidence>
<evidence type="ECO:0000256" key="4">
    <source>
        <dbReference type="ARBA" id="ARBA00023065"/>
    </source>
</evidence>
<dbReference type="InterPro" id="IPR020546">
    <property type="entry name" value="ATP_synth_F1_dsu/esu_N"/>
</dbReference>
<organism evidence="11 12">
    <name type="scientific">Chthonomonas calidirosea (strain DSM 23976 / ICMP 18418 / T49)</name>
    <dbReference type="NCBI Taxonomy" id="1303518"/>
    <lineage>
        <taxon>Bacteria</taxon>
        <taxon>Bacillati</taxon>
        <taxon>Armatimonadota</taxon>
        <taxon>Chthonomonadia</taxon>
        <taxon>Chthonomonadales</taxon>
        <taxon>Chthonomonadaceae</taxon>
        <taxon>Chthonomonas</taxon>
    </lineage>
</organism>
<dbReference type="PATRIC" id="fig|1303518.3.peg.597"/>
<dbReference type="EMBL" id="HF951689">
    <property type="protein sequence ID" value="CCW34419.1"/>
    <property type="molecule type" value="Genomic_DNA"/>
</dbReference>
<dbReference type="PANTHER" id="PTHR13822:SF10">
    <property type="entry name" value="ATP SYNTHASE EPSILON CHAIN, CHLOROPLASTIC"/>
    <property type="match status" value="1"/>
</dbReference>
<keyword evidence="11" id="KW-0378">Hydrolase</keyword>
<dbReference type="Proteomes" id="UP000014227">
    <property type="component" value="Chromosome I"/>
</dbReference>
<dbReference type="HOGENOM" id="CLU_084338_1_3_0"/>
<dbReference type="GO" id="GO:0005886">
    <property type="term" value="C:plasma membrane"/>
    <property type="evidence" value="ECO:0007669"/>
    <property type="project" value="UniProtKB-SubCell"/>
</dbReference>
<dbReference type="NCBIfam" id="TIGR01216">
    <property type="entry name" value="ATP_synt_epsi"/>
    <property type="match status" value="1"/>
</dbReference>
<dbReference type="OrthoDB" id="9799969at2"/>
<evidence type="ECO:0000256" key="1">
    <source>
        <dbReference type="ARBA" id="ARBA00004184"/>
    </source>
</evidence>
<evidence type="ECO:0000256" key="3">
    <source>
        <dbReference type="ARBA" id="ARBA00022448"/>
    </source>
</evidence>
<dbReference type="GO" id="GO:0045259">
    <property type="term" value="C:proton-transporting ATP synthase complex"/>
    <property type="evidence" value="ECO:0007669"/>
    <property type="project" value="UniProtKB-KW"/>
</dbReference>
<dbReference type="InterPro" id="IPR036771">
    <property type="entry name" value="ATPsynth_dsu/esu_N"/>
</dbReference>
<dbReference type="InterPro" id="IPR001469">
    <property type="entry name" value="ATP_synth_F1_dsu/esu"/>
</dbReference>
<evidence type="ECO:0000256" key="9">
    <source>
        <dbReference type="RuleBase" id="RU003656"/>
    </source>
</evidence>
<keyword evidence="6 8" id="KW-0139">CF(1)</keyword>
<dbReference type="InParanoid" id="S0ESZ3"/>
<evidence type="ECO:0000259" key="10">
    <source>
        <dbReference type="Pfam" id="PF02823"/>
    </source>
</evidence>
<dbReference type="GO" id="GO:0005524">
    <property type="term" value="F:ATP binding"/>
    <property type="evidence" value="ECO:0007669"/>
    <property type="project" value="UniProtKB-UniRule"/>
</dbReference>
<dbReference type="STRING" id="454171.CP488_00564"/>
<proteinExistence type="inferred from homology"/>
<evidence type="ECO:0000256" key="7">
    <source>
        <dbReference type="ARBA" id="ARBA00023310"/>
    </source>
</evidence>
<dbReference type="Gene3D" id="2.60.15.10">
    <property type="entry name" value="F0F1 ATP synthase delta/epsilon subunit, N-terminal"/>
    <property type="match status" value="1"/>
</dbReference>
<dbReference type="Pfam" id="PF02823">
    <property type="entry name" value="ATP-synt_DE_N"/>
    <property type="match status" value="1"/>
</dbReference>